<reference evidence="1" key="1">
    <citation type="submission" date="2016-04" db="EMBL/GenBank/DDBJ databases">
        <title>Sequencing of conjugative plasmid pWBG637.</title>
        <authorList>
            <person name="Ramsay J.P."/>
        </authorList>
    </citation>
    <scope>NUCLEOTIDE SEQUENCE</scope>
    <source>
        <strain evidence="1">WBG1024</strain>
        <plasmid evidence="1">pWBG637</plasmid>
    </source>
</reference>
<proteinExistence type="predicted"/>
<dbReference type="PANTHER" id="PTHR40051">
    <property type="entry name" value="IG HYPOTHETICAL 15966"/>
    <property type="match status" value="1"/>
</dbReference>
<evidence type="ECO:0000313" key="1">
    <source>
        <dbReference type="EMBL" id="AOF44129.1"/>
    </source>
</evidence>
<accession>A0A1B3IST7</accession>
<name>A0A1B3IST7_STAAU</name>
<dbReference type="EMBL" id="KX086582">
    <property type="protein sequence ID" value="AOF44129.1"/>
    <property type="molecule type" value="Genomic_DNA"/>
</dbReference>
<geneLocation type="plasmid" evidence="1">
    <name>pWBG637</name>
</geneLocation>
<evidence type="ECO:0008006" key="2">
    <source>
        <dbReference type="Google" id="ProtNLM"/>
    </source>
</evidence>
<keyword evidence="1" id="KW-0614">Plasmid</keyword>
<gene>
    <name evidence="1" type="ORF">pWBG637_00003</name>
</gene>
<protein>
    <recommendedName>
        <fullName evidence="2">YolD-like family protein</fullName>
    </recommendedName>
</protein>
<organism evidence="1">
    <name type="scientific">Staphylococcus aureus</name>
    <dbReference type="NCBI Taxonomy" id="1280"/>
    <lineage>
        <taxon>Bacteria</taxon>
        <taxon>Bacillati</taxon>
        <taxon>Bacillota</taxon>
        <taxon>Bacilli</taxon>
        <taxon>Bacillales</taxon>
        <taxon>Staphylococcaceae</taxon>
        <taxon>Staphylococcus</taxon>
    </lineage>
</organism>
<dbReference type="PANTHER" id="PTHR40051:SF1">
    <property type="entry name" value="YOLD-LIKE FAMILY PROTEIN"/>
    <property type="match status" value="1"/>
</dbReference>
<sequence length="148" mass="17593">MFYNGDEVLKMYVINPELPEPYKYETDYRKIPKGLLNNNIPEGRDKVKWAPFKTVSDQYKLLDEYIEEQNKVEMPLLSDDQLQIINETVYYNRSNNILTELCYWDNGYIHSIQCYINKVDLLKRVMVVTSKHRGTKIKISLNYIVSVE</sequence>
<dbReference type="Pfam" id="PF08863">
    <property type="entry name" value="YolD"/>
    <property type="match status" value="1"/>
</dbReference>
<dbReference type="InterPro" id="IPR014962">
    <property type="entry name" value="YolD"/>
</dbReference>
<dbReference type="AlphaFoldDB" id="A0A1B3IST7"/>
<dbReference type="RefSeq" id="WP_420542325.1">
    <property type="nucleotide sequence ID" value="NZ_KX086582.1"/>
</dbReference>